<feature type="transmembrane region" description="Helical" evidence="10">
    <location>
        <begin position="259"/>
        <end position="280"/>
    </location>
</feature>
<feature type="transmembrane region" description="Helical" evidence="10">
    <location>
        <begin position="475"/>
        <end position="496"/>
    </location>
</feature>
<evidence type="ECO:0000256" key="6">
    <source>
        <dbReference type="ARBA" id="ARBA00022989"/>
    </source>
</evidence>
<dbReference type="Proteomes" id="UP000286947">
    <property type="component" value="Unassembled WGS sequence"/>
</dbReference>
<dbReference type="PRINTS" id="PR01806">
    <property type="entry name" value="VIRFACTRMVIN"/>
</dbReference>
<keyword evidence="7 10" id="KW-0472">Membrane</keyword>
<evidence type="ECO:0000256" key="2">
    <source>
        <dbReference type="ARBA" id="ARBA00022475"/>
    </source>
</evidence>
<evidence type="ECO:0000256" key="5">
    <source>
        <dbReference type="ARBA" id="ARBA00022984"/>
    </source>
</evidence>
<feature type="transmembrane region" description="Helical" evidence="10">
    <location>
        <begin position="332"/>
        <end position="357"/>
    </location>
</feature>
<keyword evidence="10 11" id="KW-0961">Cell wall biogenesis/degradation</keyword>
<evidence type="ECO:0000313" key="12">
    <source>
        <dbReference type="EMBL" id="RUS67226.1"/>
    </source>
</evidence>
<keyword evidence="13" id="KW-1185">Reference proteome</keyword>
<keyword evidence="2 10" id="KW-1003">Cell membrane</keyword>
<accession>A0A433SEV6</accession>
<sequence length="551" mass="59872">MRNPSRIHFMNLWRAVSSVSLLTLASRLTGLVRELLIAAGFGASALTDAFNVAFRIPNLLRRLFAEGAFSQAFVPILAGSRSQEQPEQTRQLINFVGSVLAFILLITCIIGILAAPAFVYLLASGLKNGPGFDAAVVMTRWMFPYIGFMSLVALGAGILNTWGKFAIAAAAPIMLNISMITAASLIYFGAGDWMRAHGWEPVYMLAFGVLLGGILQLGIIAIGLKRIQMLPRIRLSWSALKEAFAFPGTQRVLKQMAPAILGVSVAQLSLLINTQIASYLQAGSVSWLSYADRLMEFPTAILGVALGVVLLPQLSASLASQQKEQYSNLLDWGLRLVFVLGLPCAVGLLCFSEPLVAMLYHYGQFSYGDVQQTRLALMGYGIGLLGLVAIKVLAPGFYAQQDIRTPVRIAIVVLIFTQIMNLAFVPLFNYAGNAGHAGLALSIGLGAMINAFWLLRGLKKRGSYTPCPGWLRLTFQVIFSCMLLAAFLLAGSHYFQWEQLHATPWKRIGLILLLVSTAIALYFGTLRLSGCQLKTLLKPRQSHSSPPPTTV</sequence>
<dbReference type="NCBIfam" id="TIGR01695">
    <property type="entry name" value="murJ_mviN"/>
    <property type="match status" value="1"/>
</dbReference>
<keyword evidence="3 10" id="KW-0812">Transmembrane</keyword>
<feature type="transmembrane region" description="Helical" evidence="10">
    <location>
        <begin position="377"/>
        <end position="397"/>
    </location>
</feature>
<evidence type="ECO:0000256" key="4">
    <source>
        <dbReference type="ARBA" id="ARBA00022960"/>
    </source>
</evidence>
<feature type="transmembrane region" description="Helical" evidence="10">
    <location>
        <begin position="202"/>
        <end position="224"/>
    </location>
</feature>
<protein>
    <recommendedName>
        <fullName evidence="10">Probable lipid II flippase MurJ</fullName>
    </recommendedName>
</protein>
<feature type="transmembrane region" description="Helical" evidence="10">
    <location>
        <begin position="166"/>
        <end position="190"/>
    </location>
</feature>
<evidence type="ECO:0000256" key="8">
    <source>
        <dbReference type="ARBA" id="ARBA00060041"/>
    </source>
</evidence>
<dbReference type="PANTHER" id="PTHR47019:SF1">
    <property type="entry name" value="LIPID II FLIPPASE MURJ"/>
    <property type="match status" value="1"/>
</dbReference>
<evidence type="ECO:0000256" key="3">
    <source>
        <dbReference type="ARBA" id="ARBA00022692"/>
    </source>
</evidence>
<evidence type="ECO:0000256" key="7">
    <source>
        <dbReference type="ARBA" id="ARBA00023136"/>
    </source>
</evidence>
<dbReference type="GO" id="GO:0009252">
    <property type="term" value="P:peptidoglycan biosynthetic process"/>
    <property type="evidence" value="ECO:0007669"/>
    <property type="project" value="UniProtKB-UniRule"/>
</dbReference>
<reference evidence="12 13" key="1">
    <citation type="submission" date="2018-01" db="EMBL/GenBank/DDBJ databases">
        <title>Saezia sanguinis gen. nov., sp. nov., in the order Burkholderiales isolated from human blood.</title>
        <authorList>
            <person name="Medina-Pascual M.J."/>
            <person name="Valdezate S."/>
            <person name="Monzon S."/>
            <person name="Cuesta I."/>
            <person name="Carrasco G."/>
            <person name="Villalon P."/>
            <person name="Saez-Nieto J.A."/>
        </authorList>
    </citation>
    <scope>NUCLEOTIDE SEQUENCE [LARGE SCALE GENOMIC DNA]</scope>
    <source>
        <strain evidence="12 13">CNM695-12</strain>
    </source>
</reference>
<feature type="transmembrane region" description="Helical" evidence="10">
    <location>
        <begin position="409"/>
        <end position="428"/>
    </location>
</feature>
<dbReference type="PANTHER" id="PTHR47019">
    <property type="entry name" value="LIPID II FLIPPASE MURJ"/>
    <property type="match status" value="1"/>
</dbReference>
<gene>
    <name evidence="10 12" type="primary">murJ</name>
    <name evidence="12" type="ORF">CUZ56_01168</name>
</gene>
<dbReference type="AlphaFoldDB" id="A0A433SEV6"/>
<feature type="transmembrane region" description="Helical" evidence="10">
    <location>
        <begin position="92"/>
        <end position="121"/>
    </location>
</feature>
<name>A0A433SEV6_9BURK</name>
<keyword evidence="10 11" id="KW-0813">Transport</keyword>
<dbReference type="UniPathway" id="UPA00219"/>
<dbReference type="PIRSF" id="PIRSF002869">
    <property type="entry name" value="MviN"/>
    <property type="match status" value="1"/>
</dbReference>
<dbReference type="CDD" id="cd13123">
    <property type="entry name" value="MATE_MurJ_like"/>
    <property type="match status" value="1"/>
</dbReference>
<feature type="transmembrane region" description="Helical" evidence="10">
    <location>
        <begin position="300"/>
        <end position="320"/>
    </location>
</feature>
<organism evidence="12 13">
    <name type="scientific">Saezia sanguinis</name>
    <dbReference type="NCBI Taxonomy" id="1965230"/>
    <lineage>
        <taxon>Bacteria</taxon>
        <taxon>Pseudomonadati</taxon>
        <taxon>Pseudomonadota</taxon>
        <taxon>Betaproteobacteria</taxon>
        <taxon>Burkholderiales</taxon>
        <taxon>Saeziaceae</taxon>
        <taxon>Saezia</taxon>
    </lineage>
</organism>
<feature type="transmembrane region" description="Helical" evidence="10">
    <location>
        <begin position="141"/>
        <end position="159"/>
    </location>
</feature>
<dbReference type="InterPro" id="IPR051050">
    <property type="entry name" value="Lipid_II_flippase_MurJ/MviN"/>
</dbReference>
<evidence type="ECO:0000256" key="10">
    <source>
        <dbReference type="HAMAP-Rule" id="MF_02078"/>
    </source>
</evidence>
<evidence type="ECO:0000256" key="11">
    <source>
        <dbReference type="PIRNR" id="PIRNR002869"/>
    </source>
</evidence>
<dbReference type="EMBL" id="PQSP01000002">
    <property type="protein sequence ID" value="RUS67226.1"/>
    <property type="molecule type" value="Genomic_DNA"/>
</dbReference>
<evidence type="ECO:0000256" key="9">
    <source>
        <dbReference type="ARBA" id="ARBA00061532"/>
    </source>
</evidence>
<dbReference type="InterPro" id="IPR004268">
    <property type="entry name" value="MurJ"/>
</dbReference>
<comment type="similarity">
    <text evidence="9 10 11">Belongs to the MurJ/MviN family.</text>
</comment>
<keyword evidence="4 10" id="KW-0133">Cell shape</keyword>
<dbReference type="GO" id="GO:0034204">
    <property type="term" value="P:lipid translocation"/>
    <property type="evidence" value="ECO:0007669"/>
    <property type="project" value="TreeGrafter"/>
</dbReference>
<proteinExistence type="inferred from homology"/>
<keyword evidence="6 10" id="KW-1133">Transmembrane helix</keyword>
<comment type="pathway">
    <text evidence="10">Cell wall biogenesis; peptidoglycan biosynthesis.</text>
</comment>
<dbReference type="GO" id="GO:0015648">
    <property type="term" value="F:lipid-linked peptidoglycan transporter activity"/>
    <property type="evidence" value="ECO:0007669"/>
    <property type="project" value="UniProtKB-UniRule"/>
</dbReference>
<feature type="transmembrane region" description="Helical" evidence="10">
    <location>
        <begin position="434"/>
        <end position="455"/>
    </location>
</feature>
<evidence type="ECO:0000313" key="13">
    <source>
        <dbReference type="Proteomes" id="UP000286947"/>
    </source>
</evidence>
<evidence type="ECO:0000256" key="1">
    <source>
        <dbReference type="ARBA" id="ARBA00004651"/>
    </source>
</evidence>
<comment type="caution">
    <text evidence="12">The sequence shown here is derived from an EMBL/GenBank/DDBJ whole genome shotgun (WGS) entry which is preliminary data.</text>
</comment>
<keyword evidence="10" id="KW-0997">Cell inner membrane</keyword>
<dbReference type="GO" id="GO:0005886">
    <property type="term" value="C:plasma membrane"/>
    <property type="evidence" value="ECO:0007669"/>
    <property type="project" value="UniProtKB-SubCell"/>
</dbReference>
<comment type="subcellular location">
    <subcellularLocation>
        <location evidence="10">Cell inner membrane</location>
        <topology evidence="10">Multi-pass membrane protein</topology>
    </subcellularLocation>
    <subcellularLocation>
        <location evidence="1">Cell membrane</location>
        <topology evidence="1">Multi-pass membrane protein</topology>
    </subcellularLocation>
</comment>
<dbReference type="HAMAP" id="MF_02078">
    <property type="entry name" value="MurJ_MviN"/>
    <property type="match status" value="1"/>
</dbReference>
<keyword evidence="5 10" id="KW-0573">Peptidoglycan synthesis</keyword>
<dbReference type="Pfam" id="PF03023">
    <property type="entry name" value="MurJ"/>
    <property type="match status" value="1"/>
</dbReference>
<feature type="transmembrane region" description="Helical" evidence="10">
    <location>
        <begin position="508"/>
        <end position="528"/>
    </location>
</feature>
<comment type="function">
    <text evidence="8 10 11">Involved in peptidoglycan biosynthesis. Transports lipid-linked peptidoglycan precursors from the inner to the outer leaflet of the cytoplasmic membrane.</text>
</comment>
<dbReference type="GO" id="GO:0008360">
    <property type="term" value="P:regulation of cell shape"/>
    <property type="evidence" value="ECO:0007669"/>
    <property type="project" value="UniProtKB-UniRule"/>
</dbReference>
<dbReference type="GO" id="GO:0071555">
    <property type="term" value="P:cell wall organization"/>
    <property type="evidence" value="ECO:0007669"/>
    <property type="project" value="UniProtKB-UniRule"/>
</dbReference>